<feature type="region of interest" description="Disordered" evidence="2">
    <location>
        <begin position="209"/>
        <end position="268"/>
    </location>
</feature>
<evidence type="ECO:0000313" key="4">
    <source>
        <dbReference type="Proteomes" id="UP000075714"/>
    </source>
</evidence>
<feature type="compositionally biased region" description="Gly residues" evidence="2">
    <location>
        <begin position="215"/>
        <end position="229"/>
    </location>
</feature>
<dbReference type="EMBL" id="LSYV01000439">
    <property type="protein sequence ID" value="KXZ41481.1"/>
    <property type="molecule type" value="Genomic_DNA"/>
</dbReference>
<feature type="compositionally biased region" description="Low complexity" evidence="2">
    <location>
        <begin position="240"/>
        <end position="263"/>
    </location>
</feature>
<reference evidence="4" key="1">
    <citation type="journal article" date="2016" name="Nat. Commun.">
        <title>The Gonium pectorale genome demonstrates co-option of cell cycle regulation during the evolution of multicellularity.</title>
        <authorList>
            <person name="Hanschen E.R."/>
            <person name="Marriage T.N."/>
            <person name="Ferris P.J."/>
            <person name="Hamaji T."/>
            <person name="Toyoda A."/>
            <person name="Fujiyama A."/>
            <person name="Neme R."/>
            <person name="Noguchi H."/>
            <person name="Minakuchi Y."/>
            <person name="Suzuki M."/>
            <person name="Kawai-Toyooka H."/>
            <person name="Smith D.R."/>
            <person name="Sparks H."/>
            <person name="Anderson J."/>
            <person name="Bakaric R."/>
            <person name="Luria V."/>
            <person name="Karger A."/>
            <person name="Kirschner M.W."/>
            <person name="Durand P.M."/>
            <person name="Michod R.E."/>
            <person name="Nozaki H."/>
            <person name="Olson B.J."/>
        </authorList>
    </citation>
    <scope>NUCLEOTIDE SEQUENCE [LARGE SCALE GENOMIC DNA]</scope>
    <source>
        <strain evidence="4">NIES-2863</strain>
    </source>
</reference>
<sequence length="379" mass="41366">MLSVAETVDEEMFVKRALAQPRRIRSAAPGASRLLSARIEYYRNNLDLALLHEDRRVRDLRALRKEAAIKIAAWYKKILIKRRQRELADFIARFRQVMLPHVMAQREAARQRAAERLLHFMRFAAGANMAVVGVRKLKAGVELLQSAWRTSLLVRGVQLQSLCNQVARLERELVAANRRAERNMQTHLMRLGKSVNILEPDAALLPSPAPAGAGAAAGGGGGGGGGGGHARPLRSPGAVSVALGPASGPASPAAGSRGMGSAHAHGHGHGGFLEGAGAARALELVGVATGTARQYDRSRQPPRGVLHDPGEEEDEVLRGHTELMPREVREQAVEAFLFEARRAHRRLLEQYSADKAVYLARKPIEEMRQRMLRDADSPP</sequence>
<feature type="coiled-coil region" evidence="1">
    <location>
        <begin position="159"/>
        <end position="186"/>
    </location>
</feature>
<dbReference type="AlphaFoldDB" id="A0A150FV34"/>
<dbReference type="OrthoDB" id="551273at2759"/>
<evidence type="ECO:0000256" key="1">
    <source>
        <dbReference type="SAM" id="Coils"/>
    </source>
</evidence>
<evidence type="ECO:0000313" key="3">
    <source>
        <dbReference type="EMBL" id="KXZ41481.1"/>
    </source>
</evidence>
<organism evidence="3 4">
    <name type="scientific">Gonium pectorale</name>
    <name type="common">Green alga</name>
    <dbReference type="NCBI Taxonomy" id="33097"/>
    <lineage>
        <taxon>Eukaryota</taxon>
        <taxon>Viridiplantae</taxon>
        <taxon>Chlorophyta</taxon>
        <taxon>core chlorophytes</taxon>
        <taxon>Chlorophyceae</taxon>
        <taxon>CS clade</taxon>
        <taxon>Chlamydomonadales</taxon>
        <taxon>Volvocaceae</taxon>
        <taxon>Gonium</taxon>
    </lineage>
</organism>
<evidence type="ECO:0000256" key="2">
    <source>
        <dbReference type="SAM" id="MobiDB-lite"/>
    </source>
</evidence>
<dbReference type="Proteomes" id="UP000075714">
    <property type="component" value="Unassembled WGS sequence"/>
</dbReference>
<proteinExistence type="predicted"/>
<gene>
    <name evidence="3" type="ORF">GPECTOR_442g326</name>
</gene>
<feature type="region of interest" description="Disordered" evidence="2">
    <location>
        <begin position="290"/>
        <end position="316"/>
    </location>
</feature>
<comment type="caution">
    <text evidence="3">The sequence shown here is derived from an EMBL/GenBank/DDBJ whole genome shotgun (WGS) entry which is preliminary data.</text>
</comment>
<feature type="compositionally biased region" description="Basic and acidic residues" evidence="2">
    <location>
        <begin position="294"/>
        <end position="309"/>
    </location>
</feature>
<name>A0A150FV34_GONPE</name>
<keyword evidence="1" id="KW-0175">Coiled coil</keyword>
<protein>
    <submittedName>
        <fullName evidence="3">Uncharacterized protein</fullName>
    </submittedName>
</protein>
<keyword evidence="4" id="KW-1185">Reference proteome</keyword>
<accession>A0A150FV34</accession>